<dbReference type="Gene3D" id="3.30.200.20">
    <property type="entry name" value="Phosphorylase Kinase, domain 1"/>
    <property type="match status" value="1"/>
</dbReference>
<accession>A0A5N6PQ91</accession>
<dbReference type="InterPro" id="IPR032675">
    <property type="entry name" value="LRR_dom_sf"/>
</dbReference>
<evidence type="ECO:0000256" key="16">
    <source>
        <dbReference type="ARBA" id="ARBA00023180"/>
    </source>
</evidence>
<evidence type="ECO:0000256" key="18">
    <source>
        <dbReference type="SAM" id="Phobius"/>
    </source>
</evidence>
<evidence type="ECO:0000256" key="2">
    <source>
        <dbReference type="ARBA" id="ARBA00008684"/>
    </source>
</evidence>
<dbReference type="FunFam" id="3.80.10.10:FF:000234">
    <property type="entry name" value="Probable inactive receptor kinase RLK902"/>
    <property type="match status" value="1"/>
</dbReference>
<keyword evidence="7 18" id="KW-0812">Transmembrane</keyword>
<keyword evidence="4" id="KW-0723">Serine/threonine-protein kinase</keyword>
<comment type="caution">
    <text evidence="21">The sequence shown here is derived from an EMBL/GenBank/DDBJ whole genome shotgun (WGS) entry which is preliminary data.</text>
</comment>
<dbReference type="PANTHER" id="PTHR48056:SF41">
    <property type="entry name" value="RECEPTOR-LIKE PROTEIN KINASE HAIKU2"/>
    <property type="match status" value="1"/>
</dbReference>
<dbReference type="OrthoDB" id="2015831at2759"/>
<dbReference type="GO" id="GO:0005524">
    <property type="term" value="F:ATP binding"/>
    <property type="evidence" value="ECO:0007669"/>
    <property type="project" value="UniProtKB-UniRule"/>
</dbReference>
<evidence type="ECO:0000313" key="21">
    <source>
        <dbReference type="EMBL" id="KAD6795365.1"/>
    </source>
</evidence>
<dbReference type="GO" id="GO:0016020">
    <property type="term" value="C:membrane"/>
    <property type="evidence" value="ECO:0007669"/>
    <property type="project" value="UniProtKB-SubCell"/>
</dbReference>
<dbReference type="GO" id="GO:0001653">
    <property type="term" value="F:peptide receptor activity"/>
    <property type="evidence" value="ECO:0007669"/>
    <property type="project" value="UniProtKB-ARBA"/>
</dbReference>
<dbReference type="InterPro" id="IPR055414">
    <property type="entry name" value="LRR_R13L4/SHOC2-like"/>
</dbReference>
<keyword evidence="8 19" id="KW-0732">Signal</keyword>
<evidence type="ECO:0000256" key="13">
    <source>
        <dbReference type="ARBA" id="ARBA00022989"/>
    </source>
</evidence>
<feature type="domain" description="Protein kinase" evidence="20">
    <location>
        <begin position="669"/>
        <end position="967"/>
    </location>
</feature>
<evidence type="ECO:0000256" key="15">
    <source>
        <dbReference type="ARBA" id="ARBA00023170"/>
    </source>
</evidence>
<dbReference type="Proteomes" id="UP000326396">
    <property type="component" value="Linkage Group LG11"/>
</dbReference>
<proteinExistence type="inferred from homology"/>
<dbReference type="PANTHER" id="PTHR48056">
    <property type="entry name" value="LRR RECEPTOR-LIKE SERINE/THREONINE-PROTEIN KINASE-RELATED"/>
    <property type="match status" value="1"/>
</dbReference>
<dbReference type="Gene3D" id="1.10.510.10">
    <property type="entry name" value="Transferase(Phosphotransferase) domain 1"/>
    <property type="match status" value="1"/>
</dbReference>
<dbReference type="GO" id="GO:0009791">
    <property type="term" value="P:post-embryonic development"/>
    <property type="evidence" value="ECO:0007669"/>
    <property type="project" value="UniProtKB-ARBA"/>
</dbReference>
<keyword evidence="14 18" id="KW-0472">Membrane</keyword>
<sequence>MSPATVSGAYILLLSLIFFIITPSSSQSDPRQTLLKFKTYLSDSNTLALTTWNEDDPVCNFTGIICSGDNTVKEINLPQQQLTGTVDFDSICSLESLQKLSLGSNHLHGTISNSKLSSCTYLQHLDLGYNYFSGEFPEISSLTQLQFLNLNLSGFSGWFPWKSLQNLTNLTYLSLGDNPFENTPFPTEILNLQNLQILYLTNCSIEGTIPEAIGNLHSLQRLELSGNYLVGEIPKGITKLVNLQELELYDNRLTGILPIGFGNLVMLSKLDVSNNSLEGDLSELRNMTRMESLQLFQNKFSGGIPVEFGEFKFLQAFSIYSNKFTGELPEKIGSWADFEFIDVSENLLSGSIPPEMCKNGKIYDILMLQNNFTGGLPETYANCSSLERLRLSNNSLSGRIPDGIWSLENIKMIDLAMNQFEGELAHNIGEAKLLSQLIISNNRFSGELPEELSEVSSLVEIKLMYNQFSGGIPARIGELKKLSSLQFENNFFSGRIPESLGSCVSLNDINLAGNSLSGNIPVTLGSLPDLNSLNLSGNKLSGVIPESLSSLKLNLIDLSNNMLIGRVPEALLAETNGRSFVANPGLCADKSLVEVLPRCSPDSNGSSGLGVAKYCFIAGAFVLVTSIVCFLVVKLNAKKRKNLTNRGFSWDMKQFHVISFNEDEIIRSLNPDNLIGKGGSGNVYKVELGCGMRLAVKHMWRSGLDSTDHRGYSSSTTILPKHTSRCLEYDAEVATLSSIRHVNVVKLYCSITNDDSNLLVYEYMPNGSLYDQLHTNRKTEIDWNVRYKIVVGAAKGLEYLHHGCNQPVIHRDVKSSNILLDEEMKPKIADFGLAKIMQTNKVINSSHLITGTYGYIAPEYGYTFKVTEKSDTYSFGVVLMELITGKKPVEPEFGENKDIVCWVHGKMRGNDNIIGLVDPNIPDESKRNAIKVLAIAIRCTMRLPAQRPSMRIVVKMLEEIEPQSHIV</sequence>
<dbReference type="FunFam" id="3.80.10.10:FF:000111">
    <property type="entry name" value="LRR receptor-like serine/threonine-protein kinase ERECTA"/>
    <property type="match status" value="1"/>
</dbReference>
<feature type="transmembrane region" description="Helical" evidence="18">
    <location>
        <begin position="611"/>
        <end position="633"/>
    </location>
</feature>
<comment type="similarity">
    <text evidence="3">Belongs to the RLP family.</text>
</comment>
<dbReference type="InterPro" id="IPR050647">
    <property type="entry name" value="Plant_LRR-RLKs"/>
</dbReference>
<feature type="chain" id="PRO_5024272689" description="Protein kinase domain-containing protein" evidence="19">
    <location>
        <begin position="27"/>
        <end position="967"/>
    </location>
</feature>
<dbReference type="SUPFAM" id="SSF52047">
    <property type="entry name" value="RNI-like"/>
    <property type="match status" value="1"/>
</dbReference>
<dbReference type="SUPFAM" id="SSF52058">
    <property type="entry name" value="L domain-like"/>
    <property type="match status" value="1"/>
</dbReference>
<evidence type="ECO:0000256" key="1">
    <source>
        <dbReference type="ARBA" id="ARBA00004167"/>
    </source>
</evidence>
<dbReference type="InterPro" id="IPR003591">
    <property type="entry name" value="Leu-rich_rpt_typical-subtyp"/>
</dbReference>
<dbReference type="FunFam" id="1.10.510.10:FF:000276">
    <property type="entry name" value="LRR receptor-like serine/threonine-protein kinase RCH1"/>
    <property type="match status" value="1"/>
</dbReference>
<keyword evidence="5" id="KW-0433">Leucine-rich repeat</keyword>
<dbReference type="FunFam" id="3.80.10.10:FF:001021">
    <property type="entry name" value="Leucine-rich receptor-like protein kinase family protein"/>
    <property type="match status" value="1"/>
</dbReference>
<keyword evidence="15" id="KW-0675">Receptor</keyword>
<dbReference type="InterPro" id="IPR013210">
    <property type="entry name" value="LRR_N_plant-typ"/>
</dbReference>
<dbReference type="GO" id="GO:0033612">
    <property type="term" value="F:receptor serine/threonine kinase binding"/>
    <property type="evidence" value="ECO:0007669"/>
    <property type="project" value="TreeGrafter"/>
</dbReference>
<organism evidence="21 22">
    <name type="scientific">Mikania micrantha</name>
    <name type="common">bitter vine</name>
    <dbReference type="NCBI Taxonomy" id="192012"/>
    <lineage>
        <taxon>Eukaryota</taxon>
        <taxon>Viridiplantae</taxon>
        <taxon>Streptophyta</taxon>
        <taxon>Embryophyta</taxon>
        <taxon>Tracheophyta</taxon>
        <taxon>Spermatophyta</taxon>
        <taxon>Magnoliopsida</taxon>
        <taxon>eudicotyledons</taxon>
        <taxon>Gunneridae</taxon>
        <taxon>Pentapetalae</taxon>
        <taxon>asterids</taxon>
        <taxon>campanulids</taxon>
        <taxon>Asterales</taxon>
        <taxon>Asteraceae</taxon>
        <taxon>Asteroideae</taxon>
        <taxon>Heliantheae alliance</taxon>
        <taxon>Eupatorieae</taxon>
        <taxon>Mikania</taxon>
    </lineage>
</organism>
<evidence type="ECO:0000256" key="3">
    <source>
        <dbReference type="ARBA" id="ARBA00009592"/>
    </source>
</evidence>
<evidence type="ECO:0000256" key="10">
    <source>
        <dbReference type="ARBA" id="ARBA00022741"/>
    </source>
</evidence>
<evidence type="ECO:0000256" key="14">
    <source>
        <dbReference type="ARBA" id="ARBA00023136"/>
    </source>
</evidence>
<gene>
    <name evidence="21" type="ORF">E3N88_06261</name>
</gene>
<evidence type="ECO:0000256" key="7">
    <source>
        <dbReference type="ARBA" id="ARBA00022692"/>
    </source>
</evidence>
<dbReference type="FunFam" id="3.80.10.10:FF:000453">
    <property type="entry name" value="Leucine-rich receptor-like protein kinase family protein"/>
    <property type="match status" value="1"/>
</dbReference>
<evidence type="ECO:0000256" key="17">
    <source>
        <dbReference type="PROSITE-ProRule" id="PRU10141"/>
    </source>
</evidence>
<dbReference type="PROSITE" id="PS00107">
    <property type="entry name" value="PROTEIN_KINASE_ATP"/>
    <property type="match status" value="1"/>
</dbReference>
<dbReference type="InterPro" id="IPR017441">
    <property type="entry name" value="Protein_kinase_ATP_BS"/>
</dbReference>
<feature type="signal peptide" evidence="19">
    <location>
        <begin position="1"/>
        <end position="26"/>
    </location>
</feature>
<dbReference type="EMBL" id="SZYD01000003">
    <property type="protein sequence ID" value="KAD6795365.1"/>
    <property type="molecule type" value="Genomic_DNA"/>
</dbReference>
<evidence type="ECO:0000256" key="9">
    <source>
        <dbReference type="ARBA" id="ARBA00022737"/>
    </source>
</evidence>
<evidence type="ECO:0000256" key="8">
    <source>
        <dbReference type="ARBA" id="ARBA00022729"/>
    </source>
</evidence>
<dbReference type="InterPro" id="IPR000719">
    <property type="entry name" value="Prot_kinase_dom"/>
</dbReference>
<evidence type="ECO:0000256" key="4">
    <source>
        <dbReference type="ARBA" id="ARBA00022527"/>
    </source>
</evidence>
<comment type="subcellular location">
    <subcellularLocation>
        <location evidence="1">Membrane</location>
        <topology evidence="1">Single-pass membrane protein</topology>
    </subcellularLocation>
</comment>
<dbReference type="FunFam" id="3.80.10.10:FF:000413">
    <property type="entry name" value="Inactive leucine-rich repeat receptor-like protein kinase"/>
    <property type="match status" value="1"/>
</dbReference>
<keyword evidence="12 17" id="KW-0067">ATP-binding</keyword>
<dbReference type="SMART" id="SM00369">
    <property type="entry name" value="LRR_TYP"/>
    <property type="match status" value="7"/>
</dbReference>
<keyword evidence="6" id="KW-0808">Transferase</keyword>
<name>A0A5N6PQ91_9ASTR</name>
<keyword evidence="11" id="KW-0418">Kinase</keyword>
<dbReference type="SMART" id="SM00220">
    <property type="entry name" value="S_TKc"/>
    <property type="match status" value="1"/>
</dbReference>
<dbReference type="Pfam" id="PF00560">
    <property type="entry name" value="LRR_1"/>
    <property type="match status" value="3"/>
</dbReference>
<dbReference type="Pfam" id="PF00069">
    <property type="entry name" value="Pkinase"/>
    <property type="match status" value="1"/>
</dbReference>
<dbReference type="GO" id="GO:0006952">
    <property type="term" value="P:defense response"/>
    <property type="evidence" value="ECO:0007669"/>
    <property type="project" value="UniProtKB-ARBA"/>
</dbReference>
<keyword evidence="22" id="KW-1185">Reference proteome</keyword>
<dbReference type="SUPFAM" id="SSF56112">
    <property type="entry name" value="Protein kinase-like (PK-like)"/>
    <property type="match status" value="1"/>
</dbReference>
<evidence type="ECO:0000256" key="5">
    <source>
        <dbReference type="ARBA" id="ARBA00022614"/>
    </source>
</evidence>
<evidence type="ECO:0000256" key="6">
    <source>
        <dbReference type="ARBA" id="ARBA00022679"/>
    </source>
</evidence>
<keyword evidence="13 18" id="KW-1133">Transmembrane helix</keyword>
<dbReference type="AlphaFoldDB" id="A0A5N6PQ91"/>
<evidence type="ECO:0000256" key="11">
    <source>
        <dbReference type="ARBA" id="ARBA00022777"/>
    </source>
</evidence>
<dbReference type="InterPro" id="IPR008271">
    <property type="entry name" value="Ser/Thr_kinase_AS"/>
</dbReference>
<dbReference type="GO" id="GO:0051707">
    <property type="term" value="P:response to other organism"/>
    <property type="evidence" value="ECO:0007669"/>
    <property type="project" value="UniProtKB-ARBA"/>
</dbReference>
<evidence type="ECO:0000256" key="19">
    <source>
        <dbReference type="SAM" id="SignalP"/>
    </source>
</evidence>
<dbReference type="Pfam" id="PF23598">
    <property type="entry name" value="LRR_14"/>
    <property type="match status" value="1"/>
</dbReference>
<keyword evidence="10 17" id="KW-0547">Nucleotide-binding</keyword>
<reference evidence="21 22" key="1">
    <citation type="submission" date="2019-05" db="EMBL/GenBank/DDBJ databases">
        <title>Mikania micrantha, genome provides insights into the molecular mechanism of rapid growth.</title>
        <authorList>
            <person name="Liu B."/>
        </authorList>
    </citation>
    <scope>NUCLEOTIDE SEQUENCE [LARGE SCALE GENOMIC DNA]</scope>
    <source>
        <strain evidence="21">NLD-2019</strain>
        <tissue evidence="21">Leaf</tissue>
    </source>
</reference>
<dbReference type="PROSITE" id="PS50011">
    <property type="entry name" value="PROTEIN_KINASE_DOM"/>
    <property type="match status" value="1"/>
</dbReference>
<dbReference type="GO" id="GO:0004674">
    <property type="term" value="F:protein serine/threonine kinase activity"/>
    <property type="evidence" value="ECO:0007669"/>
    <property type="project" value="UniProtKB-KW"/>
</dbReference>
<dbReference type="PROSITE" id="PS00108">
    <property type="entry name" value="PROTEIN_KINASE_ST"/>
    <property type="match status" value="1"/>
</dbReference>
<evidence type="ECO:0000256" key="12">
    <source>
        <dbReference type="ARBA" id="ARBA00022840"/>
    </source>
</evidence>
<dbReference type="InterPro" id="IPR011009">
    <property type="entry name" value="Kinase-like_dom_sf"/>
</dbReference>
<dbReference type="Gene3D" id="3.80.10.10">
    <property type="entry name" value="Ribonuclease Inhibitor"/>
    <property type="match status" value="3"/>
</dbReference>
<evidence type="ECO:0000313" key="22">
    <source>
        <dbReference type="Proteomes" id="UP000326396"/>
    </source>
</evidence>
<keyword evidence="16" id="KW-0325">Glycoprotein</keyword>
<comment type="similarity">
    <text evidence="2">Belongs to the protein kinase superfamily. Ser/Thr protein kinase family.</text>
</comment>
<dbReference type="InterPro" id="IPR001611">
    <property type="entry name" value="Leu-rich_rpt"/>
</dbReference>
<evidence type="ECO:0000259" key="20">
    <source>
        <dbReference type="PROSITE" id="PS50011"/>
    </source>
</evidence>
<feature type="binding site" evidence="17">
    <location>
        <position position="697"/>
    </location>
    <ligand>
        <name>ATP</name>
        <dbReference type="ChEBI" id="CHEBI:30616"/>
    </ligand>
</feature>
<protein>
    <recommendedName>
        <fullName evidence="20">Protein kinase domain-containing protein</fullName>
    </recommendedName>
</protein>
<dbReference type="Pfam" id="PF08263">
    <property type="entry name" value="LRRNT_2"/>
    <property type="match status" value="1"/>
</dbReference>
<keyword evidence="9" id="KW-0677">Repeat</keyword>